<keyword evidence="2" id="KW-1185">Reference proteome</keyword>
<comment type="caution">
    <text evidence="1">The sequence shown here is derived from an EMBL/GenBank/DDBJ whole genome shotgun (WGS) entry which is preliminary data.</text>
</comment>
<sequence length="773" mass="83241">MCCDDNSSSVLFGDFGAKFLRGIGQALKCSICLQYLNNPQFADCSHYFCASCIAKLVNSLSKPKKDKNTWLCPLCKAPVKRRALKKDPTAKQLVESFLELADAFEKLHQAEAILTQDPGPCDFSLSYLLPNHQLPIPEQANTDNILDGPGFSESHISLSEANNYADEFVSPSKALEKQIFPSSDSEDYGVGGLVNEALEYSFPNLNVPFPQGVALEPFSEASLEHNTVSPCLLKREDDSSISTSLFLVENSLNSSIKFSSRGSTPKNLSPQELSCQPNNQILDSSPISLSPYKANVKDPLKKVTSYPLQSSSPAYQYIPESALKANSPDVLQPEKQSGFVGSLSSQGEILSCTSIIDSYSSLHYSINKIVHSPIQASQAFDSSFESQPNFQVPLSTSIPVHSQEKTGLPKSQAQHLETALHDDMCSEKVSSTLDIGNSQDLNFIPRVPSLNLFDKSNVLSCCSSNFCQDFSLTLPAGSTANPRFHGPASPIPDTDLLDATYGSSLSQLQSQSAGDISDTCVTQISDANPTSPRFHDPASPIPDTDLLDATYRSSLPQLQSQSASDISDACVTQISDANPTSPRFHGPASPIPDTDLLDATYRSSLPQLQSQSASDISDACVTQISFTNPINPRFYDPASQISDTDILDASYMASLPQLQSQSASDISDACVTQISDANPTSPRFHGPASPIHDTDLLDATYESSLPQLQSQSAGDISYACVTQISDANPTSPRFHGPASPIPDTDLLDDSSESNTQSLTQSLSDEQCTTPKIS</sequence>
<dbReference type="EMBL" id="QTSX02001670">
    <property type="protein sequence ID" value="KAJ9079694.1"/>
    <property type="molecule type" value="Genomic_DNA"/>
</dbReference>
<evidence type="ECO:0000313" key="2">
    <source>
        <dbReference type="Proteomes" id="UP001165960"/>
    </source>
</evidence>
<proteinExistence type="predicted"/>
<dbReference type="Proteomes" id="UP001165960">
    <property type="component" value="Unassembled WGS sequence"/>
</dbReference>
<reference evidence="1" key="1">
    <citation type="submission" date="2022-04" db="EMBL/GenBank/DDBJ databases">
        <title>Genome of the entomopathogenic fungus Entomophthora muscae.</title>
        <authorList>
            <person name="Elya C."/>
            <person name="Lovett B.R."/>
            <person name="Lee E."/>
            <person name="Macias A.M."/>
            <person name="Hajek A.E."/>
            <person name="De Bivort B.L."/>
            <person name="Kasson M.T."/>
            <person name="De Fine Licht H.H."/>
            <person name="Stajich J.E."/>
        </authorList>
    </citation>
    <scope>NUCLEOTIDE SEQUENCE</scope>
    <source>
        <strain evidence="1">Berkeley</strain>
    </source>
</reference>
<organism evidence="1 2">
    <name type="scientific">Entomophthora muscae</name>
    <dbReference type="NCBI Taxonomy" id="34485"/>
    <lineage>
        <taxon>Eukaryota</taxon>
        <taxon>Fungi</taxon>
        <taxon>Fungi incertae sedis</taxon>
        <taxon>Zoopagomycota</taxon>
        <taxon>Entomophthoromycotina</taxon>
        <taxon>Entomophthoromycetes</taxon>
        <taxon>Entomophthorales</taxon>
        <taxon>Entomophthoraceae</taxon>
        <taxon>Entomophthora</taxon>
    </lineage>
</organism>
<protein>
    <submittedName>
        <fullName evidence="1">Uncharacterized protein</fullName>
    </submittedName>
</protein>
<name>A0ACC2TYU1_9FUNG</name>
<evidence type="ECO:0000313" key="1">
    <source>
        <dbReference type="EMBL" id="KAJ9079694.1"/>
    </source>
</evidence>
<gene>
    <name evidence="1" type="ORF">DSO57_1032809</name>
</gene>
<accession>A0ACC2TYU1</accession>